<dbReference type="GO" id="GO:0046654">
    <property type="term" value="P:tetrahydrofolate biosynthetic process"/>
    <property type="evidence" value="ECO:0007669"/>
    <property type="project" value="UniProtKB-UniPathway"/>
</dbReference>
<dbReference type="PRINTS" id="PR00070">
    <property type="entry name" value="DHFR"/>
</dbReference>
<gene>
    <name evidence="11" type="ORF">N781_02595</name>
</gene>
<reference evidence="11 12" key="1">
    <citation type="submission" date="2013-08" db="EMBL/GenBank/DDBJ databases">
        <authorList>
            <person name="Huang J."/>
            <person name="Wang G."/>
        </authorList>
    </citation>
    <scope>NUCLEOTIDE SEQUENCE [LARGE SCALE GENOMIC DNA]</scope>
    <source>
        <strain evidence="11 12">JSM 076056</strain>
    </source>
</reference>
<name>A0A0A5GFF3_9BACI</name>
<evidence type="ECO:0000256" key="7">
    <source>
        <dbReference type="ARBA" id="ARBA00025067"/>
    </source>
</evidence>
<evidence type="ECO:0000313" key="11">
    <source>
        <dbReference type="EMBL" id="KGX91946.1"/>
    </source>
</evidence>
<evidence type="ECO:0000313" key="12">
    <source>
        <dbReference type="Proteomes" id="UP000030528"/>
    </source>
</evidence>
<feature type="domain" description="DHFR" evidence="10">
    <location>
        <begin position="1"/>
        <end position="158"/>
    </location>
</feature>
<evidence type="ECO:0000256" key="3">
    <source>
        <dbReference type="ARBA" id="ARBA00012856"/>
    </source>
</evidence>
<dbReference type="InterPro" id="IPR017925">
    <property type="entry name" value="DHFR_CS"/>
</dbReference>
<dbReference type="UniPathway" id="UPA00077">
    <property type="reaction ID" value="UER00158"/>
</dbReference>
<dbReference type="Proteomes" id="UP000030528">
    <property type="component" value="Unassembled WGS sequence"/>
</dbReference>
<dbReference type="CDD" id="cd00209">
    <property type="entry name" value="DHFR"/>
    <property type="match status" value="1"/>
</dbReference>
<dbReference type="InterPro" id="IPR024072">
    <property type="entry name" value="DHFR-like_dom_sf"/>
</dbReference>
<dbReference type="GO" id="GO:0004146">
    <property type="term" value="F:dihydrofolate reductase activity"/>
    <property type="evidence" value="ECO:0007669"/>
    <property type="project" value="UniProtKB-EC"/>
</dbReference>
<dbReference type="PANTHER" id="PTHR48069:SF3">
    <property type="entry name" value="DIHYDROFOLATE REDUCTASE"/>
    <property type="match status" value="1"/>
</dbReference>
<comment type="catalytic activity">
    <reaction evidence="8">
        <text>(6S)-5,6,7,8-tetrahydrofolate + NADP(+) = 7,8-dihydrofolate + NADPH + H(+)</text>
        <dbReference type="Rhea" id="RHEA:15009"/>
        <dbReference type="ChEBI" id="CHEBI:15378"/>
        <dbReference type="ChEBI" id="CHEBI:57451"/>
        <dbReference type="ChEBI" id="CHEBI:57453"/>
        <dbReference type="ChEBI" id="CHEBI:57783"/>
        <dbReference type="ChEBI" id="CHEBI:58349"/>
        <dbReference type="EC" id="1.5.1.3"/>
    </reaction>
</comment>
<dbReference type="AlphaFoldDB" id="A0A0A5GFF3"/>
<evidence type="ECO:0000256" key="4">
    <source>
        <dbReference type="ARBA" id="ARBA00022563"/>
    </source>
</evidence>
<dbReference type="Pfam" id="PF00186">
    <property type="entry name" value="DHFR_1"/>
    <property type="match status" value="1"/>
</dbReference>
<dbReference type="GO" id="GO:0005829">
    <property type="term" value="C:cytosol"/>
    <property type="evidence" value="ECO:0007669"/>
    <property type="project" value="TreeGrafter"/>
</dbReference>
<dbReference type="EC" id="1.5.1.3" evidence="3 8"/>
<dbReference type="InterPro" id="IPR012259">
    <property type="entry name" value="DHFR"/>
</dbReference>
<keyword evidence="4 8" id="KW-0554">One-carbon metabolism</keyword>
<evidence type="ECO:0000256" key="1">
    <source>
        <dbReference type="ARBA" id="ARBA00004903"/>
    </source>
</evidence>
<organism evidence="11 12">
    <name type="scientific">Pontibacillus halophilus JSM 076056 = DSM 19796</name>
    <dbReference type="NCBI Taxonomy" id="1385510"/>
    <lineage>
        <taxon>Bacteria</taxon>
        <taxon>Bacillati</taxon>
        <taxon>Bacillota</taxon>
        <taxon>Bacilli</taxon>
        <taxon>Bacillales</taxon>
        <taxon>Bacillaceae</taxon>
        <taxon>Pontibacillus</taxon>
    </lineage>
</organism>
<dbReference type="PROSITE" id="PS51330">
    <property type="entry name" value="DHFR_2"/>
    <property type="match status" value="1"/>
</dbReference>
<evidence type="ECO:0000256" key="8">
    <source>
        <dbReference type="PIRNR" id="PIRNR000194"/>
    </source>
</evidence>
<dbReference type="STRING" id="1385510.GCA_000425205_00617"/>
<comment type="pathway">
    <text evidence="1 8">Cofactor biosynthesis; tetrahydrofolate biosynthesis; 5,6,7,8-tetrahydrofolate from 7,8-dihydrofolate: step 1/1.</text>
</comment>
<dbReference type="eggNOG" id="COG0262">
    <property type="taxonomic scope" value="Bacteria"/>
</dbReference>
<protein>
    <recommendedName>
        <fullName evidence="3 8">Dihydrofolate reductase</fullName>
        <ecNumber evidence="3 8">1.5.1.3</ecNumber>
    </recommendedName>
</protein>
<dbReference type="PIRSF" id="PIRSF000194">
    <property type="entry name" value="DHFR"/>
    <property type="match status" value="1"/>
</dbReference>
<accession>A0A0A5GFF3</accession>
<dbReference type="EMBL" id="AVPE01000008">
    <property type="protein sequence ID" value="KGX91946.1"/>
    <property type="molecule type" value="Genomic_DNA"/>
</dbReference>
<dbReference type="Gene3D" id="3.40.430.10">
    <property type="entry name" value="Dihydrofolate Reductase, subunit A"/>
    <property type="match status" value="1"/>
</dbReference>
<sequence length="164" mass="19376">MLSILVAMDRNRVIGLRNDLPWNIPNDLKYFKQVTMGRSIIMGRKTFESIGRVLPKRANIIVTTQPNYRVDGATIWNSLEPLNNLAKEEEHFIIGGSYLFQETLDCVDRLYVTWIDESFEGDTYFPDVDWEEWVLLEEQLGVKDEKNPYDYYFRVYEHKDRALS</sequence>
<dbReference type="GO" id="GO:0006730">
    <property type="term" value="P:one-carbon metabolic process"/>
    <property type="evidence" value="ECO:0007669"/>
    <property type="project" value="UniProtKB-KW"/>
</dbReference>
<evidence type="ECO:0000256" key="2">
    <source>
        <dbReference type="ARBA" id="ARBA00009539"/>
    </source>
</evidence>
<dbReference type="PANTHER" id="PTHR48069">
    <property type="entry name" value="DIHYDROFOLATE REDUCTASE"/>
    <property type="match status" value="1"/>
</dbReference>
<dbReference type="RefSeq" id="WP_026799399.1">
    <property type="nucleotide sequence ID" value="NZ_AULI01000002.1"/>
</dbReference>
<evidence type="ECO:0000256" key="6">
    <source>
        <dbReference type="ARBA" id="ARBA00023002"/>
    </source>
</evidence>
<keyword evidence="6 8" id="KW-0560">Oxidoreductase</keyword>
<dbReference type="OrthoDB" id="9804315at2"/>
<dbReference type="GO" id="GO:0046452">
    <property type="term" value="P:dihydrofolate metabolic process"/>
    <property type="evidence" value="ECO:0007669"/>
    <property type="project" value="TreeGrafter"/>
</dbReference>
<keyword evidence="5 8" id="KW-0521">NADP</keyword>
<comment type="function">
    <text evidence="7 8">Key enzyme in folate metabolism. Catalyzes an essential reaction for de novo glycine and purine synthesis, and for DNA precursor synthesis.</text>
</comment>
<evidence type="ECO:0000259" key="10">
    <source>
        <dbReference type="PROSITE" id="PS51330"/>
    </source>
</evidence>
<keyword evidence="12" id="KW-1185">Reference proteome</keyword>
<dbReference type="SUPFAM" id="SSF53597">
    <property type="entry name" value="Dihydrofolate reductase-like"/>
    <property type="match status" value="1"/>
</dbReference>
<dbReference type="FunFam" id="3.40.430.10:FF:000001">
    <property type="entry name" value="Dihydrofolate reductase"/>
    <property type="match status" value="1"/>
</dbReference>
<comment type="caution">
    <text evidence="11">The sequence shown here is derived from an EMBL/GenBank/DDBJ whole genome shotgun (WGS) entry which is preliminary data.</text>
</comment>
<proteinExistence type="inferred from homology"/>
<dbReference type="GO" id="GO:0046655">
    <property type="term" value="P:folic acid metabolic process"/>
    <property type="evidence" value="ECO:0007669"/>
    <property type="project" value="TreeGrafter"/>
</dbReference>
<evidence type="ECO:0000256" key="9">
    <source>
        <dbReference type="RuleBase" id="RU004474"/>
    </source>
</evidence>
<dbReference type="InterPro" id="IPR001796">
    <property type="entry name" value="DHFR_dom"/>
</dbReference>
<evidence type="ECO:0000256" key="5">
    <source>
        <dbReference type="ARBA" id="ARBA00022857"/>
    </source>
</evidence>
<dbReference type="PROSITE" id="PS00075">
    <property type="entry name" value="DHFR_1"/>
    <property type="match status" value="1"/>
</dbReference>
<comment type="similarity">
    <text evidence="2 8 9">Belongs to the dihydrofolate reductase family.</text>
</comment>
<dbReference type="GO" id="GO:0070401">
    <property type="term" value="F:NADP+ binding"/>
    <property type="evidence" value="ECO:0007669"/>
    <property type="project" value="UniProtKB-ARBA"/>
</dbReference>